<reference evidence="1" key="1">
    <citation type="submission" date="2020-10" db="EMBL/GenBank/DDBJ databases">
        <authorList>
            <person name="Gilroy R."/>
        </authorList>
    </citation>
    <scope>NUCLEOTIDE SEQUENCE</scope>
    <source>
        <strain evidence="1">ChiSxjej2B14-8506</strain>
    </source>
</reference>
<sequence>MTGYIVAATLIALLALSLDVEAELAVHRAVRARVRVALGGVGLTLNIELRRQDGGLVVAIRRAGGGREHVRALGGGGGAPEQLKPALRTGARRLMRDVRVERLGLSARLGAGDAAMSALLCGVVGILASGLCAVANVRPELDVQPDFERVEFSMDVRGMFSARIGHIIGAGLAGIAEYFKGAFDRWKTQLALTRSRA</sequence>
<reference evidence="1" key="2">
    <citation type="journal article" date="2021" name="PeerJ">
        <title>Extensive microbial diversity within the chicken gut microbiome revealed by metagenomics and culture.</title>
        <authorList>
            <person name="Gilroy R."/>
            <person name="Ravi A."/>
            <person name="Getino M."/>
            <person name="Pursley I."/>
            <person name="Horton D.L."/>
            <person name="Alikhan N.F."/>
            <person name="Baker D."/>
            <person name="Gharbi K."/>
            <person name="Hall N."/>
            <person name="Watson M."/>
            <person name="Adriaenssens E.M."/>
            <person name="Foster-Nyarko E."/>
            <person name="Jarju S."/>
            <person name="Secka A."/>
            <person name="Antonio M."/>
            <person name="Oren A."/>
            <person name="Chaudhuri R.R."/>
            <person name="La Ragione R."/>
            <person name="Hildebrand F."/>
            <person name="Pallen M.J."/>
        </authorList>
    </citation>
    <scope>NUCLEOTIDE SEQUENCE</scope>
    <source>
        <strain evidence="1">ChiSxjej2B14-8506</strain>
    </source>
</reference>
<dbReference type="Proteomes" id="UP000824123">
    <property type="component" value="Unassembled WGS sequence"/>
</dbReference>
<comment type="caution">
    <text evidence="1">The sequence shown here is derived from an EMBL/GenBank/DDBJ whole genome shotgun (WGS) entry which is preliminary data.</text>
</comment>
<dbReference type="EMBL" id="DVNK01000049">
    <property type="protein sequence ID" value="HIU47136.1"/>
    <property type="molecule type" value="Genomic_DNA"/>
</dbReference>
<dbReference type="AlphaFoldDB" id="A0A9D1S511"/>
<dbReference type="InterPro" id="IPR021338">
    <property type="entry name" value="DUF2953"/>
</dbReference>
<evidence type="ECO:0000313" key="1">
    <source>
        <dbReference type="EMBL" id="HIU47136.1"/>
    </source>
</evidence>
<proteinExistence type="predicted"/>
<protein>
    <submittedName>
        <fullName evidence="1">DUF2953 domain-containing protein</fullName>
    </submittedName>
</protein>
<gene>
    <name evidence="1" type="ORF">IAC59_07740</name>
</gene>
<accession>A0A9D1S511</accession>
<dbReference type="Pfam" id="PF11167">
    <property type="entry name" value="DUF2953"/>
    <property type="match status" value="1"/>
</dbReference>
<name>A0A9D1S511_9FIRM</name>
<evidence type="ECO:0000313" key="2">
    <source>
        <dbReference type="Proteomes" id="UP000824123"/>
    </source>
</evidence>
<organism evidence="1 2">
    <name type="scientific">Candidatus Fimadaptatus faecigallinarum</name>
    <dbReference type="NCBI Taxonomy" id="2840814"/>
    <lineage>
        <taxon>Bacteria</taxon>
        <taxon>Bacillati</taxon>
        <taxon>Bacillota</taxon>
        <taxon>Clostridia</taxon>
        <taxon>Eubacteriales</taxon>
        <taxon>Candidatus Fimadaptatus</taxon>
    </lineage>
</organism>